<sequence>MSRNYTVKPGSYHHTRPKSVKQYRDSLRSSYNQRAREGFQYWLIDRPKPTPFGKYGMGSHKTVLGIGNAPRT</sequence>
<dbReference type="EMBL" id="VXIV02000055">
    <property type="protein sequence ID" value="KAF6041352.1"/>
    <property type="molecule type" value="Genomic_DNA"/>
</dbReference>
<accession>A0A7J7KT41</accession>
<dbReference type="OrthoDB" id="8903066at2759"/>
<name>A0A7J7KT41_BUGNE</name>
<comment type="caution">
    <text evidence="2">The sequence shown here is derived from an EMBL/GenBank/DDBJ whole genome shotgun (WGS) entry which is preliminary data.</text>
</comment>
<feature type="region of interest" description="Disordered" evidence="1">
    <location>
        <begin position="53"/>
        <end position="72"/>
    </location>
</feature>
<proteinExistence type="predicted"/>
<dbReference type="Proteomes" id="UP000593567">
    <property type="component" value="Unassembled WGS sequence"/>
</dbReference>
<protein>
    <submittedName>
        <fullName evidence="2">Uncharacterized protein</fullName>
    </submittedName>
</protein>
<evidence type="ECO:0000313" key="2">
    <source>
        <dbReference type="EMBL" id="KAF6041352.1"/>
    </source>
</evidence>
<keyword evidence="3" id="KW-1185">Reference proteome</keyword>
<organism evidence="2 3">
    <name type="scientific">Bugula neritina</name>
    <name type="common">Brown bryozoan</name>
    <name type="synonym">Sertularia neritina</name>
    <dbReference type="NCBI Taxonomy" id="10212"/>
    <lineage>
        <taxon>Eukaryota</taxon>
        <taxon>Metazoa</taxon>
        <taxon>Spiralia</taxon>
        <taxon>Lophotrochozoa</taxon>
        <taxon>Bryozoa</taxon>
        <taxon>Gymnolaemata</taxon>
        <taxon>Cheilostomatida</taxon>
        <taxon>Flustrina</taxon>
        <taxon>Buguloidea</taxon>
        <taxon>Bugulidae</taxon>
        <taxon>Bugula</taxon>
    </lineage>
</organism>
<gene>
    <name evidence="2" type="ORF">EB796_000306</name>
</gene>
<reference evidence="2" key="1">
    <citation type="submission" date="2020-06" db="EMBL/GenBank/DDBJ databases">
        <title>Draft genome of Bugula neritina, a colonial animal packing powerful symbionts and potential medicines.</title>
        <authorList>
            <person name="Rayko M."/>
        </authorList>
    </citation>
    <scope>NUCLEOTIDE SEQUENCE [LARGE SCALE GENOMIC DNA]</scope>
    <source>
        <strain evidence="2">Kwan_BN1</strain>
    </source>
</reference>
<dbReference type="AlphaFoldDB" id="A0A7J7KT41"/>
<feature type="compositionally biased region" description="Basic residues" evidence="1">
    <location>
        <begin position="11"/>
        <end position="21"/>
    </location>
</feature>
<feature type="region of interest" description="Disordered" evidence="1">
    <location>
        <begin position="1"/>
        <end position="22"/>
    </location>
</feature>
<evidence type="ECO:0000256" key="1">
    <source>
        <dbReference type="SAM" id="MobiDB-lite"/>
    </source>
</evidence>
<evidence type="ECO:0000313" key="3">
    <source>
        <dbReference type="Proteomes" id="UP000593567"/>
    </source>
</evidence>